<name>A0A199UKS9_ANACO</name>
<dbReference type="Proteomes" id="UP000092600">
    <property type="component" value="Unassembled WGS sequence"/>
</dbReference>
<accession>A0A199UKS9</accession>
<dbReference type="EMBL" id="LSRQ01007176">
    <property type="protein sequence ID" value="OAY65180.1"/>
    <property type="molecule type" value="Genomic_DNA"/>
</dbReference>
<reference evidence="4 5" key="1">
    <citation type="journal article" date="2016" name="DNA Res.">
        <title>The draft genome of MD-2 pineapple using hybrid error correction of long reads.</title>
        <authorList>
            <person name="Redwan R.M."/>
            <person name="Saidin A."/>
            <person name="Kumar S.V."/>
        </authorList>
    </citation>
    <scope>NUCLEOTIDE SEQUENCE [LARGE SCALE GENOMIC DNA]</scope>
    <source>
        <strain evidence="5">cv. MD2</strain>
        <tissue evidence="4">Leaf</tissue>
    </source>
</reference>
<evidence type="ECO:0000313" key="4">
    <source>
        <dbReference type="EMBL" id="OAY65180.1"/>
    </source>
</evidence>
<feature type="non-terminal residue" evidence="4">
    <location>
        <position position="862"/>
    </location>
</feature>
<evidence type="ECO:0000256" key="3">
    <source>
        <dbReference type="ARBA" id="ARBA00023315"/>
    </source>
</evidence>
<dbReference type="Gene3D" id="3.30.559.10">
    <property type="entry name" value="Chloramphenicol acetyltransferase-like domain"/>
    <property type="match status" value="4"/>
</dbReference>
<proteinExistence type="inferred from homology"/>
<organism evidence="4 5">
    <name type="scientific">Ananas comosus</name>
    <name type="common">Pineapple</name>
    <name type="synonym">Ananas ananas</name>
    <dbReference type="NCBI Taxonomy" id="4615"/>
    <lineage>
        <taxon>Eukaryota</taxon>
        <taxon>Viridiplantae</taxon>
        <taxon>Streptophyta</taxon>
        <taxon>Embryophyta</taxon>
        <taxon>Tracheophyta</taxon>
        <taxon>Spermatophyta</taxon>
        <taxon>Magnoliopsida</taxon>
        <taxon>Liliopsida</taxon>
        <taxon>Poales</taxon>
        <taxon>Bromeliaceae</taxon>
        <taxon>Bromelioideae</taxon>
        <taxon>Ananas</taxon>
    </lineage>
</organism>
<evidence type="ECO:0000256" key="2">
    <source>
        <dbReference type="ARBA" id="ARBA00022679"/>
    </source>
</evidence>
<keyword evidence="3" id="KW-0012">Acyltransferase</keyword>
<dbReference type="PANTHER" id="PTHR31642">
    <property type="entry name" value="TRICHOTHECENE 3-O-ACETYLTRANSFERASE"/>
    <property type="match status" value="1"/>
</dbReference>
<dbReference type="AlphaFoldDB" id="A0A199UKS9"/>
<keyword evidence="2 4" id="KW-0808">Transferase</keyword>
<dbReference type="STRING" id="4615.A0A199UKS9"/>
<gene>
    <name evidence="4" type="ORF">ACMD2_13183</name>
</gene>
<dbReference type="GO" id="GO:0016747">
    <property type="term" value="F:acyltransferase activity, transferring groups other than amino-acyl groups"/>
    <property type="evidence" value="ECO:0007669"/>
    <property type="project" value="UniProtKB-ARBA"/>
</dbReference>
<sequence>MVEILETSFVVPSEETPKKGLWLSNLDVAATRGHTPTVYFFRSNGDPDFFSAEAVKAALAKALVPFYPMAGRLGVDRDGRPEIDCNAEGAVFVLARSDQHTVDSFKDFEPSPEMRRLFVPAIDSADPPCPVLFLQLTVLKCGGVALGTAMHHLAVDGRSAFHFIQTWAALARGGEAAAGLSPPFHERTLLRERTPPAVLFDHPEYAPSAFPPRAPGPCVTTILKLSREQVAFLKARCITPGGFVSTFRAVAAHVWRSMCVARGLAADAETRLFLPAEVRGHLRPPLPPHYFGNALVRVSAQARVGDIVAGPIGFAAERIKSAVDRVSDEYARSVIDHLGVIKRGGMSAKRGLPDTDLSVVSWLGMPMYEADFGWGAPQFMARAQTYGSGFVYLTSSPGKDAGISVVLGLEPDVMKQFKKLFYEEMEEVEIVESDVVVPSEVTPNHTLWLSNLDLLVARSHTPTVYFYRPNGHNPGFFSVQALKQSLAKALVIFYPLAGRLHAGPTGRVEIRCTGEGALFVMARSKSVLDEFGDFAPSAEMRRLLVPKAEPANPPCILVLVQVTFFKCGGVCLGVAVHHTAADGLGALHFVNAWADIARSAELPTPPFLDRTLLRARRPPAVLFDHAEYSQNMRSAATPPFDSAILRLSKDQLNFLKSTALGSQKRLSTFKAVVAHVWRAACEARGLGGTETTTLYMTADARTRVSPPLPQNFLGNAIFRTSTTARVEDVLSNYLEFGGERIQEATARLNDGFVRSLIDYLDSVDDVRGLQKGAWAMPGTDLWVISWLGLPIYEADFGWGRPVFMGRACLQFAGLVYVMHGPEGDGGISVAVALEPENMPRFKAVFYKGLDGKGGRDIRSDTT</sequence>
<comment type="similarity">
    <text evidence="1">Belongs to the plant acyltransferase family.</text>
</comment>
<evidence type="ECO:0000313" key="5">
    <source>
        <dbReference type="Proteomes" id="UP000092600"/>
    </source>
</evidence>
<comment type="caution">
    <text evidence="4">The sequence shown here is derived from an EMBL/GenBank/DDBJ whole genome shotgun (WGS) entry which is preliminary data.</text>
</comment>
<dbReference type="PANTHER" id="PTHR31642:SF138">
    <property type="entry name" value="PUTRESCINE HYDROXYCINNAMOYLTRANSFERASE 1"/>
    <property type="match status" value="1"/>
</dbReference>
<dbReference type="InterPro" id="IPR050317">
    <property type="entry name" value="Plant_Fungal_Acyltransferase"/>
</dbReference>
<dbReference type="Pfam" id="PF02458">
    <property type="entry name" value="Transferase"/>
    <property type="match status" value="2"/>
</dbReference>
<evidence type="ECO:0000256" key="1">
    <source>
        <dbReference type="ARBA" id="ARBA00009861"/>
    </source>
</evidence>
<dbReference type="FunFam" id="3.30.559.10:FF:000008">
    <property type="entry name" value="Tryptamine hydroxycinnamoyl transferase"/>
    <property type="match status" value="1"/>
</dbReference>
<protein>
    <submittedName>
        <fullName evidence="4">Shikimate O-hydroxycinnamoyltransferase</fullName>
    </submittedName>
</protein>
<dbReference type="InterPro" id="IPR023213">
    <property type="entry name" value="CAT-like_dom_sf"/>
</dbReference>
<dbReference type="FunFam" id="3.30.559.10:FF:000015">
    <property type="entry name" value="Spermidine hydroxycinnamoyl transferase"/>
    <property type="match status" value="1"/>
</dbReference>